<feature type="region of interest" description="Disordered" evidence="1">
    <location>
        <begin position="49"/>
        <end position="135"/>
    </location>
</feature>
<evidence type="ECO:0000313" key="2">
    <source>
        <dbReference type="EMBL" id="EPE28389.1"/>
    </source>
</evidence>
<dbReference type="KEGG" id="glz:GLAREA_09509"/>
<evidence type="ECO:0000256" key="1">
    <source>
        <dbReference type="SAM" id="MobiDB-lite"/>
    </source>
</evidence>
<dbReference type="GO" id="GO:0004177">
    <property type="term" value="F:aminopeptidase activity"/>
    <property type="evidence" value="ECO:0007669"/>
    <property type="project" value="UniProtKB-EC"/>
</dbReference>
<dbReference type="Proteomes" id="UP000016922">
    <property type="component" value="Unassembled WGS sequence"/>
</dbReference>
<dbReference type="GeneID" id="19468557"/>
<dbReference type="eggNOG" id="ENOG502QPPY">
    <property type="taxonomic scope" value="Eukaryota"/>
</dbReference>
<dbReference type="AlphaFoldDB" id="S3CTN7"/>
<keyword evidence="3" id="KW-1185">Reference proteome</keyword>
<proteinExistence type="predicted"/>
<gene>
    <name evidence="2" type="ORF">GLAREA_09509</name>
</gene>
<reference evidence="2 3" key="1">
    <citation type="journal article" date="2013" name="BMC Genomics">
        <title>Genomics-driven discovery of the pneumocandin biosynthetic gene cluster in the fungus Glarea lozoyensis.</title>
        <authorList>
            <person name="Chen L."/>
            <person name="Yue Q."/>
            <person name="Zhang X."/>
            <person name="Xiang M."/>
            <person name="Wang C."/>
            <person name="Li S."/>
            <person name="Che Y."/>
            <person name="Ortiz-Lopez F.J."/>
            <person name="Bills G.F."/>
            <person name="Liu X."/>
            <person name="An Z."/>
        </authorList>
    </citation>
    <scope>NUCLEOTIDE SEQUENCE [LARGE SCALE GENOMIC DNA]</scope>
    <source>
        <strain evidence="3">ATCC 20868 / MF5171</strain>
    </source>
</reference>
<name>S3CTN7_GLAL2</name>
<organism evidence="2 3">
    <name type="scientific">Glarea lozoyensis (strain ATCC 20868 / MF5171)</name>
    <dbReference type="NCBI Taxonomy" id="1116229"/>
    <lineage>
        <taxon>Eukaryota</taxon>
        <taxon>Fungi</taxon>
        <taxon>Dikarya</taxon>
        <taxon>Ascomycota</taxon>
        <taxon>Pezizomycotina</taxon>
        <taxon>Leotiomycetes</taxon>
        <taxon>Helotiales</taxon>
        <taxon>Helotiaceae</taxon>
        <taxon>Glarea</taxon>
    </lineage>
</organism>
<feature type="compositionally biased region" description="Polar residues" evidence="1">
    <location>
        <begin position="114"/>
        <end position="124"/>
    </location>
</feature>
<dbReference type="OrthoDB" id="10249433at2759"/>
<dbReference type="InterPro" id="IPR005944">
    <property type="entry name" value="Pro_iminopeptidase"/>
</dbReference>
<dbReference type="EMBL" id="KE145368">
    <property type="protein sequence ID" value="EPE28389.1"/>
    <property type="molecule type" value="Genomic_DNA"/>
</dbReference>
<dbReference type="Gene3D" id="3.40.50.1820">
    <property type="entry name" value="alpha/beta hydrolase"/>
    <property type="match status" value="2"/>
</dbReference>
<dbReference type="OMA" id="FMEAHYF"/>
<evidence type="ECO:0000313" key="3">
    <source>
        <dbReference type="Proteomes" id="UP000016922"/>
    </source>
</evidence>
<dbReference type="PANTHER" id="PTHR43722">
    <property type="entry name" value="PROLINE IMINOPEPTIDASE"/>
    <property type="match status" value="1"/>
</dbReference>
<feature type="compositionally biased region" description="Pro residues" evidence="1">
    <location>
        <begin position="89"/>
        <end position="101"/>
    </location>
</feature>
<dbReference type="GO" id="GO:0006508">
    <property type="term" value="P:proteolysis"/>
    <property type="evidence" value="ECO:0007669"/>
    <property type="project" value="InterPro"/>
</dbReference>
<accession>S3CTN7</accession>
<protein>
    <submittedName>
        <fullName evidence="2">Alpha/beta-Hydrolase</fullName>
    </submittedName>
</protein>
<dbReference type="RefSeq" id="XP_008084297.1">
    <property type="nucleotide sequence ID" value="XM_008086106.1"/>
</dbReference>
<dbReference type="InterPro" id="IPR029058">
    <property type="entry name" value="AB_hydrolase_fold"/>
</dbReference>
<sequence>MAPIYPAFTPNTTSHLKVSDIHSIYYEDCGNPDGVPILYLHGGPGGGIDDSDRSHSLSPKLYPLTPHPDATSTPPTTAASSSTNAAPANPRPAPPSKPTPPGISSLTSKPYARTSESQNGSSSADPGAPRSVIPEDERGDLIAAYYKRLTGTDEVEKLKCATAWSTWETATSKLLVDTAYIARSDDPKWALAFARIESHYFVHGGWLNENQLINDAPKLAHLPITIIQGRYDMVCPAKTSWELYQALGGAGNANVEYKILPDCGHSAHERGVEEALVDACEKFKSVKKG</sequence>
<dbReference type="PANTHER" id="PTHR43722:SF1">
    <property type="entry name" value="PROLINE IMINOPEPTIDASE"/>
    <property type="match status" value="1"/>
</dbReference>
<dbReference type="GO" id="GO:0005737">
    <property type="term" value="C:cytoplasm"/>
    <property type="evidence" value="ECO:0007669"/>
    <property type="project" value="InterPro"/>
</dbReference>
<keyword evidence="2" id="KW-0378">Hydrolase</keyword>
<dbReference type="STRING" id="1116229.S3CTN7"/>
<dbReference type="SUPFAM" id="SSF53474">
    <property type="entry name" value="alpha/beta-Hydrolases"/>
    <property type="match status" value="1"/>
</dbReference>
<dbReference type="HOGENOM" id="CLU_043739_2_2_1"/>
<feature type="compositionally biased region" description="Low complexity" evidence="1">
    <location>
        <begin position="67"/>
        <end position="88"/>
    </location>
</feature>